<feature type="transmembrane region" description="Helical" evidence="9">
    <location>
        <begin position="20"/>
        <end position="45"/>
    </location>
</feature>
<sequence length="444" mass="45637">MPSPRDLAPPRAVTRDRRPLAAALIANTASVWGSSLTLIGIPWFVLEATGSATRAGVVAFCAMVPVVVASLAGGPLIDRIGRRRISVGTDLLCGAAVGAVPLLHRAGLLEFWTLCALMAAHGLFHAPGETARSALLPELAERAGTTVTRAASLFDGVSRGARMLGAAVGGVLIAALGAETVLAWDAATFAVSAAVVAAGLRGLPAGEPVRRTTPRPSYRRELAEGYAYLVRTPLLLAISGLVLCTNALDQGGSAVLLPVHAERELGGPAALGLVSALWGVGAVVGALLYGAFGARFRRWPVFVACALLIGLPRYATAAFSSELAPLAVVMVCGGLAGGMINPILSTVTFERVPAELRTRVLGVSRAGSMLATPLGGLTAGLLVDGVGLTAAFLVVGGVYFVVTLTPLLFPVWRQMDGGRPAQDPVRGQLNGLPFVSRTDRKPAC</sequence>
<dbReference type="AlphaFoldDB" id="A0A372LUN2"/>
<dbReference type="OrthoDB" id="9793136at2"/>
<feature type="transmembrane region" description="Helical" evidence="9">
    <location>
        <begin position="323"/>
        <end position="344"/>
    </location>
</feature>
<feature type="domain" description="Major facilitator superfamily (MFS) profile" evidence="10">
    <location>
        <begin position="19"/>
        <end position="414"/>
    </location>
</feature>
<evidence type="ECO:0000256" key="8">
    <source>
        <dbReference type="ARBA" id="ARBA00040914"/>
    </source>
</evidence>
<dbReference type="InterPro" id="IPR011701">
    <property type="entry name" value="MFS"/>
</dbReference>
<comment type="similarity">
    <text evidence="7">Belongs to the major facilitator superfamily. Drug:H(+) antiporter-3 (DHA3) (TC 2.A.1.21) family.</text>
</comment>
<evidence type="ECO:0000256" key="6">
    <source>
        <dbReference type="ARBA" id="ARBA00023136"/>
    </source>
</evidence>
<accession>A0A372LUN2</accession>
<feature type="transmembrane region" description="Helical" evidence="9">
    <location>
        <begin position="161"/>
        <end position="178"/>
    </location>
</feature>
<evidence type="ECO:0000259" key="10">
    <source>
        <dbReference type="PROSITE" id="PS50850"/>
    </source>
</evidence>
<feature type="transmembrane region" description="Helical" evidence="9">
    <location>
        <begin position="299"/>
        <end position="317"/>
    </location>
</feature>
<dbReference type="InterPro" id="IPR020846">
    <property type="entry name" value="MFS_dom"/>
</dbReference>
<evidence type="ECO:0000256" key="3">
    <source>
        <dbReference type="ARBA" id="ARBA00022475"/>
    </source>
</evidence>
<dbReference type="Pfam" id="PF07690">
    <property type="entry name" value="MFS_1"/>
    <property type="match status" value="1"/>
</dbReference>
<evidence type="ECO:0000313" key="11">
    <source>
        <dbReference type="EMBL" id="RFU82374.1"/>
    </source>
</evidence>
<evidence type="ECO:0000256" key="2">
    <source>
        <dbReference type="ARBA" id="ARBA00022448"/>
    </source>
</evidence>
<gene>
    <name evidence="11" type="ORF">DY218_33275</name>
</gene>
<evidence type="ECO:0000256" key="4">
    <source>
        <dbReference type="ARBA" id="ARBA00022692"/>
    </source>
</evidence>
<keyword evidence="12" id="KW-1185">Reference proteome</keyword>
<dbReference type="CDD" id="cd06173">
    <property type="entry name" value="MFS_MefA_like"/>
    <property type="match status" value="1"/>
</dbReference>
<comment type="subcellular location">
    <subcellularLocation>
        <location evidence="1">Cell inner membrane</location>
        <topology evidence="1">Multi-pass membrane protein</topology>
    </subcellularLocation>
</comment>
<keyword evidence="3" id="KW-1003">Cell membrane</keyword>
<feature type="transmembrane region" description="Helical" evidence="9">
    <location>
        <begin position="57"/>
        <end position="77"/>
    </location>
</feature>
<evidence type="ECO:0000313" key="12">
    <source>
        <dbReference type="Proteomes" id="UP000263094"/>
    </source>
</evidence>
<feature type="transmembrane region" description="Helical" evidence="9">
    <location>
        <begin position="389"/>
        <end position="409"/>
    </location>
</feature>
<keyword evidence="2" id="KW-0813">Transport</keyword>
<name>A0A372LUN2_9ACTN</name>
<comment type="caution">
    <text evidence="11">The sequence shown here is derived from an EMBL/GenBank/DDBJ whole genome shotgun (WGS) entry which is preliminary data.</text>
</comment>
<dbReference type="GO" id="GO:0022857">
    <property type="term" value="F:transmembrane transporter activity"/>
    <property type="evidence" value="ECO:0007669"/>
    <property type="project" value="InterPro"/>
</dbReference>
<dbReference type="PROSITE" id="PS50850">
    <property type="entry name" value="MFS"/>
    <property type="match status" value="1"/>
</dbReference>
<feature type="transmembrane region" description="Helical" evidence="9">
    <location>
        <begin position="268"/>
        <end position="292"/>
    </location>
</feature>
<keyword evidence="4 9" id="KW-0812">Transmembrane</keyword>
<dbReference type="PANTHER" id="PTHR23513:SF9">
    <property type="entry name" value="ENTEROBACTIN EXPORTER ENTS"/>
    <property type="match status" value="1"/>
</dbReference>
<feature type="transmembrane region" description="Helical" evidence="9">
    <location>
        <begin position="365"/>
        <end position="383"/>
    </location>
</feature>
<organism evidence="11 12">
    <name type="scientific">Streptomyces triticagri</name>
    <dbReference type="NCBI Taxonomy" id="2293568"/>
    <lineage>
        <taxon>Bacteria</taxon>
        <taxon>Bacillati</taxon>
        <taxon>Actinomycetota</taxon>
        <taxon>Actinomycetes</taxon>
        <taxon>Kitasatosporales</taxon>
        <taxon>Streptomycetaceae</taxon>
        <taxon>Streptomyces</taxon>
    </lineage>
</organism>
<reference evidence="11 12" key="1">
    <citation type="submission" date="2018-08" db="EMBL/GenBank/DDBJ databases">
        <title>Isolation, diversity and antifungal activity of Actinobacteria from wheat.</title>
        <authorList>
            <person name="Han C."/>
        </authorList>
    </citation>
    <scope>NUCLEOTIDE SEQUENCE [LARGE SCALE GENOMIC DNA]</scope>
    <source>
        <strain evidence="11 12">NEAU-YY421</strain>
    </source>
</reference>
<evidence type="ECO:0000256" key="1">
    <source>
        <dbReference type="ARBA" id="ARBA00004429"/>
    </source>
</evidence>
<dbReference type="Gene3D" id="1.20.1250.20">
    <property type="entry name" value="MFS general substrate transporter like domains"/>
    <property type="match status" value="1"/>
</dbReference>
<feature type="transmembrane region" description="Helical" evidence="9">
    <location>
        <begin position="184"/>
        <end position="204"/>
    </location>
</feature>
<dbReference type="SUPFAM" id="SSF103473">
    <property type="entry name" value="MFS general substrate transporter"/>
    <property type="match status" value="1"/>
</dbReference>
<evidence type="ECO:0000256" key="9">
    <source>
        <dbReference type="SAM" id="Phobius"/>
    </source>
</evidence>
<dbReference type="PANTHER" id="PTHR23513">
    <property type="entry name" value="INTEGRAL MEMBRANE EFFLUX PROTEIN-RELATED"/>
    <property type="match status" value="1"/>
</dbReference>
<evidence type="ECO:0000256" key="5">
    <source>
        <dbReference type="ARBA" id="ARBA00022989"/>
    </source>
</evidence>
<feature type="transmembrane region" description="Helical" evidence="9">
    <location>
        <begin position="225"/>
        <end position="248"/>
    </location>
</feature>
<keyword evidence="5 9" id="KW-1133">Transmembrane helix</keyword>
<dbReference type="InterPro" id="IPR036259">
    <property type="entry name" value="MFS_trans_sf"/>
</dbReference>
<keyword evidence="6 9" id="KW-0472">Membrane</keyword>
<dbReference type="EMBL" id="QUAK01000238">
    <property type="protein sequence ID" value="RFU82374.1"/>
    <property type="molecule type" value="Genomic_DNA"/>
</dbReference>
<protein>
    <recommendedName>
        <fullName evidence="8">Multidrug efflux pump Tap</fullName>
    </recommendedName>
</protein>
<dbReference type="GO" id="GO:0005886">
    <property type="term" value="C:plasma membrane"/>
    <property type="evidence" value="ECO:0007669"/>
    <property type="project" value="UniProtKB-SubCell"/>
</dbReference>
<dbReference type="Proteomes" id="UP000263094">
    <property type="component" value="Unassembled WGS sequence"/>
</dbReference>
<dbReference type="PROSITE" id="PS00216">
    <property type="entry name" value="SUGAR_TRANSPORT_1"/>
    <property type="match status" value="1"/>
</dbReference>
<evidence type="ECO:0000256" key="7">
    <source>
        <dbReference type="ARBA" id="ARBA00038075"/>
    </source>
</evidence>
<dbReference type="InterPro" id="IPR005829">
    <property type="entry name" value="Sugar_transporter_CS"/>
</dbReference>
<proteinExistence type="inferred from homology"/>